<gene>
    <name evidence="5" type="ORF">G3O08_11525</name>
</gene>
<dbReference type="InterPro" id="IPR000792">
    <property type="entry name" value="Tscrpt_reg_LuxR_C"/>
</dbReference>
<dbReference type="CDD" id="cd00130">
    <property type="entry name" value="PAS"/>
    <property type="match status" value="1"/>
</dbReference>
<dbReference type="SUPFAM" id="SSF55785">
    <property type="entry name" value="PYP-like sensor domain (PAS domain)"/>
    <property type="match status" value="1"/>
</dbReference>
<dbReference type="AlphaFoldDB" id="A0A7K3WSU6"/>
<reference evidence="5 6" key="1">
    <citation type="submission" date="2020-02" db="EMBL/GenBank/DDBJ databases">
        <title>Out from the shadows clarifying the taxonomy of the family Cryomorphaceae and related taxa by utilizing the GTDB taxonomic framework.</title>
        <authorList>
            <person name="Bowman J.P."/>
        </authorList>
    </citation>
    <scope>NUCLEOTIDE SEQUENCE [LARGE SCALE GENOMIC DNA]</scope>
    <source>
        <strain evidence="5 6">QSSC 1-22</strain>
    </source>
</reference>
<dbReference type="SMART" id="SM00421">
    <property type="entry name" value="HTH_LUXR"/>
    <property type="match status" value="1"/>
</dbReference>
<dbReference type="Pfam" id="PF00196">
    <property type="entry name" value="GerE"/>
    <property type="match status" value="1"/>
</dbReference>
<dbReference type="InterPro" id="IPR036388">
    <property type="entry name" value="WH-like_DNA-bd_sf"/>
</dbReference>
<proteinExistence type="predicted"/>
<evidence type="ECO:0000256" key="2">
    <source>
        <dbReference type="ARBA" id="ARBA00023125"/>
    </source>
</evidence>
<dbReference type="Pfam" id="PF08447">
    <property type="entry name" value="PAS_3"/>
    <property type="match status" value="1"/>
</dbReference>
<accession>A0A7K3WSU6</accession>
<dbReference type="CDD" id="cd06170">
    <property type="entry name" value="LuxR_C_like"/>
    <property type="match status" value="1"/>
</dbReference>
<evidence type="ECO:0000313" key="5">
    <source>
        <dbReference type="EMBL" id="NEN24131.1"/>
    </source>
</evidence>
<dbReference type="InterPro" id="IPR013655">
    <property type="entry name" value="PAS_fold_3"/>
</dbReference>
<dbReference type="SUPFAM" id="SSF46894">
    <property type="entry name" value="C-terminal effector domain of the bipartite response regulators"/>
    <property type="match status" value="1"/>
</dbReference>
<evidence type="ECO:0000256" key="1">
    <source>
        <dbReference type="ARBA" id="ARBA00023015"/>
    </source>
</evidence>
<organism evidence="5 6">
    <name type="scientific">Cryomorpha ignava</name>
    <dbReference type="NCBI Taxonomy" id="101383"/>
    <lineage>
        <taxon>Bacteria</taxon>
        <taxon>Pseudomonadati</taxon>
        <taxon>Bacteroidota</taxon>
        <taxon>Flavobacteriia</taxon>
        <taxon>Flavobacteriales</taxon>
        <taxon>Cryomorphaceae</taxon>
        <taxon>Cryomorpha</taxon>
    </lineage>
</organism>
<comment type="caution">
    <text evidence="5">The sequence shown here is derived from an EMBL/GenBank/DDBJ whole genome shotgun (WGS) entry which is preliminary data.</text>
</comment>
<feature type="domain" description="HTH luxR-type" evidence="4">
    <location>
        <begin position="196"/>
        <end position="261"/>
    </location>
</feature>
<keyword evidence="1" id="KW-0805">Transcription regulation</keyword>
<dbReference type="PRINTS" id="PR00038">
    <property type="entry name" value="HTHLUXR"/>
</dbReference>
<dbReference type="GO" id="GO:0003677">
    <property type="term" value="F:DNA binding"/>
    <property type="evidence" value="ECO:0007669"/>
    <property type="project" value="UniProtKB-KW"/>
</dbReference>
<name>A0A7K3WSU6_9FLAO</name>
<dbReference type="Proteomes" id="UP000486602">
    <property type="component" value="Unassembled WGS sequence"/>
</dbReference>
<dbReference type="RefSeq" id="WP_163285525.1">
    <property type="nucleotide sequence ID" value="NZ_JAAGVY010000020.1"/>
</dbReference>
<dbReference type="InterPro" id="IPR016032">
    <property type="entry name" value="Sig_transdc_resp-reg_C-effctor"/>
</dbReference>
<sequence>MDGSKHLQLPDQLVYYPLFKEWKALAGVSKPGALSVNLGLYAKALDLFHFSDYCYFIFNLQDVKTEWCSKGVKKLLGLEIDEFNVAAFFSMLHPEDLEIFQQRELLAIKFFKSLPKEHIFKYKLRHDFRLILKDGTIKRILEQAVVIQIGEDGQFQRTLLTLTDVDFLGEGFVSGLSFIGLDGLPSYSNIDLEKGWEECTNPLSPREVEILALLCHKKDSSQIAEILNISVETVKKHRKNMIKKTGCSDTNELVLKALRKCWV</sequence>
<dbReference type="PROSITE" id="PS50043">
    <property type="entry name" value="HTH_LUXR_2"/>
    <property type="match status" value="1"/>
</dbReference>
<evidence type="ECO:0000313" key="6">
    <source>
        <dbReference type="Proteomes" id="UP000486602"/>
    </source>
</evidence>
<evidence type="ECO:0000259" key="4">
    <source>
        <dbReference type="PROSITE" id="PS50043"/>
    </source>
</evidence>
<dbReference type="GO" id="GO:0006355">
    <property type="term" value="P:regulation of DNA-templated transcription"/>
    <property type="evidence" value="ECO:0007669"/>
    <property type="project" value="InterPro"/>
</dbReference>
<dbReference type="InterPro" id="IPR000014">
    <property type="entry name" value="PAS"/>
</dbReference>
<dbReference type="EMBL" id="JAAGVY010000020">
    <property type="protein sequence ID" value="NEN24131.1"/>
    <property type="molecule type" value="Genomic_DNA"/>
</dbReference>
<dbReference type="Gene3D" id="3.30.450.20">
    <property type="entry name" value="PAS domain"/>
    <property type="match status" value="1"/>
</dbReference>
<dbReference type="Gene3D" id="1.10.10.10">
    <property type="entry name" value="Winged helix-like DNA-binding domain superfamily/Winged helix DNA-binding domain"/>
    <property type="match status" value="1"/>
</dbReference>
<keyword evidence="2" id="KW-0238">DNA-binding</keyword>
<keyword evidence="3" id="KW-0804">Transcription</keyword>
<dbReference type="PANTHER" id="PTHR44688">
    <property type="entry name" value="DNA-BINDING TRANSCRIPTIONAL ACTIVATOR DEVR_DOSR"/>
    <property type="match status" value="1"/>
</dbReference>
<keyword evidence="6" id="KW-1185">Reference proteome</keyword>
<dbReference type="PANTHER" id="PTHR44688:SF16">
    <property type="entry name" value="DNA-BINDING TRANSCRIPTIONAL ACTIVATOR DEVR_DOSR"/>
    <property type="match status" value="1"/>
</dbReference>
<dbReference type="InterPro" id="IPR035965">
    <property type="entry name" value="PAS-like_dom_sf"/>
</dbReference>
<protein>
    <submittedName>
        <fullName evidence="5">PAS domain-containing protein</fullName>
    </submittedName>
</protein>
<evidence type="ECO:0000256" key="3">
    <source>
        <dbReference type="ARBA" id="ARBA00023163"/>
    </source>
</evidence>